<evidence type="ECO:0008006" key="8">
    <source>
        <dbReference type="Google" id="ProtNLM"/>
    </source>
</evidence>
<proteinExistence type="predicted"/>
<sequence>MITLTINGLEVSVEKGTTLLEAANFLGFPIPTLCNMEGLTPYGACRLCVVEIGEGAKSKLVTSCTYPVEEGLHVRTASTRVVKARKMILELLLASCPQSKVIQDLASAHEVRMQRFKQEHEDCILCGLCVRMCEQQMVAKAIGFRGRGENRSVGTPFDVTSEVCRLCGGCMYVCPACQLRCTFVDPEKAICGGCANLSPPCLDKEQFDDMMCYMEPCVACEIKKE</sequence>
<dbReference type="InterPro" id="IPR017896">
    <property type="entry name" value="4Fe4S_Fe-S-bd"/>
</dbReference>
<evidence type="ECO:0000259" key="5">
    <source>
        <dbReference type="PROSITE" id="PS51379"/>
    </source>
</evidence>
<dbReference type="PROSITE" id="PS51085">
    <property type="entry name" value="2FE2S_FER_2"/>
    <property type="match status" value="1"/>
</dbReference>
<organism evidence="6 7">
    <name type="scientific">Candidatus Schekmanbacteria bacterium RBG_13_48_7</name>
    <dbReference type="NCBI Taxonomy" id="1817878"/>
    <lineage>
        <taxon>Bacteria</taxon>
        <taxon>Candidatus Schekmaniibacteriota</taxon>
    </lineage>
</organism>
<dbReference type="Gene3D" id="3.30.70.20">
    <property type="match status" value="1"/>
</dbReference>
<evidence type="ECO:0000313" key="6">
    <source>
        <dbReference type="EMBL" id="OGL46656.1"/>
    </source>
</evidence>
<feature type="domain" description="4Fe-4S ferredoxin-type" evidence="5">
    <location>
        <begin position="114"/>
        <end position="143"/>
    </location>
</feature>
<dbReference type="GO" id="GO:0046872">
    <property type="term" value="F:metal ion binding"/>
    <property type="evidence" value="ECO:0007669"/>
    <property type="project" value="UniProtKB-KW"/>
</dbReference>
<evidence type="ECO:0000313" key="7">
    <source>
        <dbReference type="Proteomes" id="UP000179266"/>
    </source>
</evidence>
<name>A0A1F7RYK9_9BACT</name>
<dbReference type="PROSITE" id="PS00198">
    <property type="entry name" value="4FE4S_FER_1"/>
    <property type="match status" value="2"/>
</dbReference>
<dbReference type="InterPro" id="IPR036010">
    <property type="entry name" value="2Fe-2S_ferredoxin-like_sf"/>
</dbReference>
<dbReference type="EMBL" id="MGDD01000119">
    <property type="protein sequence ID" value="OGL46656.1"/>
    <property type="molecule type" value="Genomic_DNA"/>
</dbReference>
<dbReference type="SUPFAM" id="SSF54862">
    <property type="entry name" value="4Fe-4S ferredoxins"/>
    <property type="match status" value="1"/>
</dbReference>
<evidence type="ECO:0000259" key="4">
    <source>
        <dbReference type="PROSITE" id="PS51085"/>
    </source>
</evidence>
<reference evidence="6 7" key="1">
    <citation type="journal article" date="2016" name="Nat. Commun.">
        <title>Thousands of microbial genomes shed light on interconnected biogeochemical processes in an aquifer system.</title>
        <authorList>
            <person name="Anantharaman K."/>
            <person name="Brown C.T."/>
            <person name="Hug L.A."/>
            <person name="Sharon I."/>
            <person name="Castelle C.J."/>
            <person name="Probst A.J."/>
            <person name="Thomas B.C."/>
            <person name="Singh A."/>
            <person name="Wilkins M.J."/>
            <person name="Karaoz U."/>
            <person name="Brodie E.L."/>
            <person name="Williams K.H."/>
            <person name="Hubbard S.S."/>
            <person name="Banfield J.F."/>
        </authorList>
    </citation>
    <scope>NUCLEOTIDE SEQUENCE [LARGE SCALE GENOMIC DNA]</scope>
</reference>
<dbReference type="GO" id="GO:0051536">
    <property type="term" value="F:iron-sulfur cluster binding"/>
    <property type="evidence" value="ECO:0007669"/>
    <property type="project" value="UniProtKB-KW"/>
</dbReference>
<evidence type="ECO:0000256" key="1">
    <source>
        <dbReference type="ARBA" id="ARBA00022723"/>
    </source>
</evidence>
<accession>A0A1F7RYK9</accession>
<protein>
    <recommendedName>
        <fullName evidence="8">(2Fe-2S)-binding protein</fullName>
    </recommendedName>
</protein>
<dbReference type="PROSITE" id="PS51379">
    <property type="entry name" value="4FE4S_FER_2"/>
    <property type="match status" value="2"/>
</dbReference>
<dbReference type="Pfam" id="PF13510">
    <property type="entry name" value="Fer2_4"/>
    <property type="match status" value="1"/>
</dbReference>
<dbReference type="Proteomes" id="UP000179266">
    <property type="component" value="Unassembled WGS sequence"/>
</dbReference>
<dbReference type="AlphaFoldDB" id="A0A1F7RYK9"/>
<dbReference type="CDD" id="cd00207">
    <property type="entry name" value="fer2"/>
    <property type="match status" value="1"/>
</dbReference>
<dbReference type="Gene3D" id="3.10.20.740">
    <property type="match status" value="1"/>
</dbReference>
<comment type="caution">
    <text evidence="6">The sequence shown here is derived from an EMBL/GenBank/DDBJ whole genome shotgun (WGS) entry which is preliminary data.</text>
</comment>
<gene>
    <name evidence="6" type="ORF">A2161_01960</name>
</gene>
<keyword evidence="2" id="KW-0408">Iron</keyword>
<dbReference type="InterPro" id="IPR017900">
    <property type="entry name" value="4Fe4S_Fe_S_CS"/>
</dbReference>
<dbReference type="Pfam" id="PF12838">
    <property type="entry name" value="Fer4_7"/>
    <property type="match status" value="1"/>
</dbReference>
<evidence type="ECO:0000256" key="2">
    <source>
        <dbReference type="ARBA" id="ARBA00023004"/>
    </source>
</evidence>
<feature type="domain" description="4Fe-4S ferredoxin-type" evidence="5">
    <location>
        <begin position="155"/>
        <end position="186"/>
    </location>
</feature>
<dbReference type="InterPro" id="IPR001041">
    <property type="entry name" value="2Fe-2S_ferredoxin-type"/>
</dbReference>
<keyword evidence="3" id="KW-0411">Iron-sulfur</keyword>
<dbReference type="SUPFAM" id="SSF54292">
    <property type="entry name" value="2Fe-2S ferredoxin-like"/>
    <property type="match status" value="1"/>
</dbReference>
<feature type="domain" description="2Fe-2S ferredoxin-type" evidence="4">
    <location>
        <begin position="1"/>
        <end position="80"/>
    </location>
</feature>
<evidence type="ECO:0000256" key="3">
    <source>
        <dbReference type="ARBA" id="ARBA00023014"/>
    </source>
</evidence>
<keyword evidence="1" id="KW-0479">Metal-binding</keyword>